<dbReference type="Pfam" id="PF03692">
    <property type="entry name" value="CxxCxxCC"/>
    <property type="match status" value="1"/>
</dbReference>
<proteinExistence type="predicted"/>
<dbReference type="GeneID" id="10461723"/>
<dbReference type="Proteomes" id="UP000544742">
    <property type="component" value="Unassembled WGS sequence"/>
</dbReference>
<name>A0A7K4AIE8_METSH</name>
<dbReference type="InterPro" id="IPR005358">
    <property type="entry name" value="Puta_zinc/iron-chelating_dom"/>
</dbReference>
<evidence type="ECO:0000313" key="1">
    <source>
        <dbReference type="EMBL" id="NLJ22757.1"/>
    </source>
</evidence>
<dbReference type="AlphaFoldDB" id="A0A7K4AIE8"/>
<accession>A0A7K4AIE8</accession>
<comment type="caution">
    <text evidence="1">The sequence shown here is derived from an EMBL/GenBank/DDBJ whole genome shotgun (WGS) entry which is preliminary data.</text>
</comment>
<dbReference type="EMBL" id="JAAYUN010000108">
    <property type="protein sequence ID" value="NLJ22757.1"/>
    <property type="molecule type" value="Genomic_DNA"/>
</dbReference>
<evidence type="ECO:0000313" key="2">
    <source>
        <dbReference type="Proteomes" id="UP000544742"/>
    </source>
</evidence>
<dbReference type="RefSeq" id="WP_013719811.1">
    <property type="nucleotide sequence ID" value="NZ_CAJYDL010000001.1"/>
</dbReference>
<protein>
    <submittedName>
        <fullName evidence="1">YkgJ family cysteine cluster protein</fullName>
    </submittedName>
</protein>
<dbReference type="OMA" id="ETCVAGP"/>
<sequence>MDEDLCQTLSRACDDCHLAGGCCFEARPPLSQKRIDILMENGVSADAIEFVGYKRLRLRQDGFCVLFRDGKCSIHDIKPETCVAGPFTFDIEDDMLQIFLKRESICPMVRFLRANRKAYDALFETSVEKIMDLIRSVPEEEMAQILQIDEPQTDLVAEIRLED</sequence>
<organism evidence="1 2">
    <name type="scientific">Methanothrix soehngenii</name>
    <name type="common">Methanosaeta concilii</name>
    <dbReference type="NCBI Taxonomy" id="2223"/>
    <lineage>
        <taxon>Archaea</taxon>
        <taxon>Methanobacteriati</taxon>
        <taxon>Methanobacteriota</taxon>
        <taxon>Stenosarchaea group</taxon>
        <taxon>Methanomicrobia</taxon>
        <taxon>Methanotrichales</taxon>
        <taxon>Methanotrichaceae</taxon>
        <taxon>Methanothrix</taxon>
    </lineage>
</organism>
<gene>
    <name evidence="1" type="ORF">GX426_06575</name>
</gene>
<reference evidence="1 2" key="1">
    <citation type="journal article" date="2020" name="Biotechnol. Biofuels">
        <title>New insights from the biogas microbiome by comprehensive genome-resolved metagenomics of nearly 1600 species originating from multiple anaerobic digesters.</title>
        <authorList>
            <person name="Campanaro S."/>
            <person name="Treu L."/>
            <person name="Rodriguez-R L.M."/>
            <person name="Kovalovszki A."/>
            <person name="Ziels R.M."/>
            <person name="Maus I."/>
            <person name="Zhu X."/>
            <person name="Kougias P.G."/>
            <person name="Basile A."/>
            <person name="Luo G."/>
            <person name="Schluter A."/>
            <person name="Konstantinidis K.T."/>
            <person name="Angelidaki I."/>
        </authorList>
    </citation>
    <scope>NUCLEOTIDE SEQUENCE [LARGE SCALE GENOMIC DNA]</scope>
    <source>
        <strain evidence="1">AS27yjCOA_157</strain>
    </source>
</reference>